<dbReference type="Proteomes" id="UP000825367">
    <property type="component" value="Chromosome"/>
</dbReference>
<organism evidence="1 2">
    <name type="scientific">Mycolicibacterium pallens</name>
    <dbReference type="NCBI Taxonomy" id="370524"/>
    <lineage>
        <taxon>Bacteria</taxon>
        <taxon>Bacillati</taxon>
        <taxon>Actinomycetota</taxon>
        <taxon>Actinomycetes</taxon>
        <taxon>Mycobacteriales</taxon>
        <taxon>Mycobacteriaceae</taxon>
        <taxon>Mycolicibacterium</taxon>
    </lineage>
</organism>
<keyword evidence="2" id="KW-1185">Reference proteome</keyword>
<sequence>MSPSHSDDYRHVVEVQYRVGGDIGSCRREQMVNRLGRGDTAYIAGDDYHSEVGVFDLFRSRALRRDKYLRSYGHDDHWNDSLLQLPAF</sequence>
<evidence type="ECO:0008006" key="3">
    <source>
        <dbReference type="Google" id="ProtNLM"/>
    </source>
</evidence>
<name>A0ABX8VM83_9MYCO</name>
<dbReference type="EMBL" id="CP080333">
    <property type="protein sequence ID" value="QYL18909.1"/>
    <property type="molecule type" value="Genomic_DNA"/>
</dbReference>
<gene>
    <name evidence="1" type="ORF">K0O64_10665</name>
</gene>
<reference evidence="1 2" key="1">
    <citation type="submission" date="2021-07" db="EMBL/GenBank/DDBJ databases">
        <title>Whole genome sequencing of non-tuberculosis mycobacteria type-strains.</title>
        <authorList>
            <person name="Igarashi Y."/>
            <person name="Osugi A."/>
            <person name="Mitarai S."/>
        </authorList>
    </citation>
    <scope>NUCLEOTIDE SEQUENCE [LARGE SCALE GENOMIC DNA]</scope>
    <source>
        <strain evidence="1 2">JCM 16370</strain>
    </source>
</reference>
<evidence type="ECO:0000313" key="2">
    <source>
        <dbReference type="Proteomes" id="UP000825367"/>
    </source>
</evidence>
<dbReference type="RefSeq" id="WP_096311106.1">
    <property type="nucleotide sequence ID" value="NZ_BAAAVX010000045.1"/>
</dbReference>
<proteinExistence type="predicted"/>
<evidence type="ECO:0000313" key="1">
    <source>
        <dbReference type="EMBL" id="QYL18909.1"/>
    </source>
</evidence>
<accession>A0ABX8VM83</accession>
<protein>
    <recommendedName>
        <fullName evidence="3">DUF3892 domain-containing protein</fullName>
    </recommendedName>
</protein>